<dbReference type="InterPro" id="IPR039565">
    <property type="entry name" value="BamD-like"/>
</dbReference>
<dbReference type="InterPro" id="IPR011990">
    <property type="entry name" value="TPR-like_helical_dom_sf"/>
</dbReference>
<dbReference type="RefSeq" id="WP_178367454.1">
    <property type="nucleotide sequence ID" value="NZ_JACADJ010000055.1"/>
</dbReference>
<keyword evidence="4" id="KW-1185">Reference proteome</keyword>
<proteinExistence type="inferred from homology"/>
<name>A0A850SXV2_9BACT</name>
<evidence type="ECO:0000313" key="4">
    <source>
        <dbReference type="Proteomes" id="UP000553343"/>
    </source>
</evidence>
<protein>
    <submittedName>
        <fullName evidence="3">Tol-pal system protein YbgF</fullName>
    </submittedName>
</protein>
<dbReference type="Gene3D" id="1.25.40.10">
    <property type="entry name" value="Tetratricopeptide repeat domain"/>
    <property type="match status" value="1"/>
</dbReference>
<dbReference type="PROSITE" id="PS51257">
    <property type="entry name" value="PROKAR_LIPOPROTEIN"/>
    <property type="match status" value="1"/>
</dbReference>
<evidence type="ECO:0000313" key="3">
    <source>
        <dbReference type="EMBL" id="NWH05999.1"/>
    </source>
</evidence>
<dbReference type="Proteomes" id="UP000553343">
    <property type="component" value="Unassembled WGS sequence"/>
</dbReference>
<dbReference type="HAMAP" id="MF_02066">
    <property type="entry name" value="CpoB"/>
    <property type="match status" value="1"/>
</dbReference>
<dbReference type="SUPFAM" id="SSF48452">
    <property type="entry name" value="TPR-like"/>
    <property type="match status" value="1"/>
</dbReference>
<dbReference type="NCBIfam" id="TIGR02795">
    <property type="entry name" value="tol_pal_ybgF"/>
    <property type="match status" value="1"/>
</dbReference>
<evidence type="ECO:0000256" key="1">
    <source>
        <dbReference type="ARBA" id="ARBA00022729"/>
    </source>
</evidence>
<dbReference type="InterPro" id="IPR034706">
    <property type="entry name" value="CpoB"/>
</dbReference>
<dbReference type="GO" id="GO:0051301">
    <property type="term" value="P:cell division"/>
    <property type="evidence" value="ECO:0007669"/>
    <property type="project" value="InterPro"/>
</dbReference>
<reference evidence="3 4" key="1">
    <citation type="submission" date="2020-06" db="EMBL/GenBank/DDBJ databases">
        <title>High-quality draft genome of sulfate reducer Desulfobacter latus type strain AcrS2 isolated from marine sediment.</title>
        <authorList>
            <person name="Hoppe M."/>
            <person name="Larsen C.K."/>
            <person name="Marshall I.P.G."/>
            <person name="Schramm A."/>
            <person name="Marietou A.G."/>
        </authorList>
    </citation>
    <scope>NUCLEOTIDE SEQUENCE [LARGE SCALE GENOMIC DNA]</scope>
    <source>
        <strain evidence="3 4">AcRS2</strain>
    </source>
</reference>
<dbReference type="AlphaFoldDB" id="A0A850SXV2"/>
<evidence type="ECO:0000259" key="2">
    <source>
        <dbReference type="Pfam" id="PF13525"/>
    </source>
</evidence>
<sequence>MKPLCFYSCLAAIILIVGCVTPNQYEALETRVAMIEQNNSRRNALDQANTDDLGDLKQKMGEFSKTTRENYAEVKYDIQQLKDNFYKIQGRLEELRYKFGISGQERQESLEKRLDRLDNAISRNYEKVIALEKYMGFEPSLSGSPGRNNDSASGEIQNTEDGLYRYSKKLFDQGELENARGQFENFISKYPDSKNADNARFWIADSYYAEKWYEKAILEYQKVLENYPNSNKNAAARLKQGYAFAALGEKANARLILKELITRYPKSQEAKYAKEKLKNID</sequence>
<keyword evidence="1" id="KW-0732">Signal</keyword>
<dbReference type="Pfam" id="PF13525">
    <property type="entry name" value="YfiO"/>
    <property type="match status" value="1"/>
</dbReference>
<dbReference type="EMBL" id="JACADJ010000055">
    <property type="protein sequence ID" value="NWH05999.1"/>
    <property type="molecule type" value="Genomic_DNA"/>
</dbReference>
<dbReference type="InterPro" id="IPR014162">
    <property type="entry name" value="CpoB_C"/>
</dbReference>
<feature type="domain" description="Outer membrane lipoprotein BamD-like" evidence="2">
    <location>
        <begin position="158"/>
        <end position="280"/>
    </location>
</feature>
<comment type="caution">
    <text evidence="3">The sequence shown here is derived from an EMBL/GenBank/DDBJ whole genome shotgun (WGS) entry which is preliminary data.</text>
</comment>
<gene>
    <name evidence="3" type="primary">ybgF</name>
    <name evidence="3" type="ORF">HXW94_13545</name>
</gene>
<organism evidence="3 4">
    <name type="scientific">Desulfobacter latus</name>
    <dbReference type="NCBI Taxonomy" id="2292"/>
    <lineage>
        <taxon>Bacteria</taxon>
        <taxon>Pseudomonadati</taxon>
        <taxon>Thermodesulfobacteriota</taxon>
        <taxon>Desulfobacteria</taxon>
        <taxon>Desulfobacterales</taxon>
        <taxon>Desulfobacteraceae</taxon>
        <taxon>Desulfobacter</taxon>
    </lineage>
</organism>
<accession>A0A850SXV2</accession>